<dbReference type="Pfam" id="PF18962">
    <property type="entry name" value="Por_Secre_tail"/>
    <property type="match status" value="1"/>
</dbReference>
<feature type="signal peptide" evidence="11">
    <location>
        <begin position="1"/>
        <end position="34"/>
    </location>
</feature>
<comment type="catalytic activity">
    <reaction evidence="1">
        <text>Endohydrolysis of (1-&gt;4)-beta-D-xylosidic linkages in xylans.</text>
        <dbReference type="EC" id="3.2.1.8"/>
    </reaction>
</comment>
<dbReference type="PROSITE" id="PS51760">
    <property type="entry name" value="GH10_2"/>
    <property type="match status" value="1"/>
</dbReference>
<evidence type="ECO:0000256" key="10">
    <source>
        <dbReference type="ARBA" id="ARBA00023326"/>
    </source>
</evidence>
<sequence length="818" mass="90294">MRRLTIPLLKDIARPLFQGAMLLLLAGALVSAQAQSQVVVNDNGGFEDADVTVGEDTVGVTGWTFELQGDADANFIITDQGVHSGERALGVVVNGLGSSAWHIQAINEPFEVSSEKEYTFSVWLKSTSAGSAVDITAGNPDFDEFGRSSVEVGTEWAEYTFTFTPPAGDTVGRAPIHFNFADNEGDTLWVDDLSISYPKIVGEPLIVEAESGDLGSEWATETDDEDSSTYVTITTDYNETSGMADYPGVNRTISYDVTFPDTGSYDLFARIYIGDDTFNDDSWFVPVRFGELNPDSASHWQVSNGLASAGFNSPEEVVREAGGLGEGTWKWVNLTKNAYQSTTADTFMISDPDSLMRTFQVGARENGFRIDKIAFGLTDYYYTVENLNNGEVGSPTPPDEEPPVEMDPIAEGKEKWLGNIYSSAQIDGFTNYWNQVTAENAGKWGSVEGTRDQMNWGPLDAAYDLAKENGYPYRFHVLIWGGQQPGWINDLSTEEQREEIEEWMDAVAERYPDMDYVEVVNEGSNGHQLPDGQSGDANYIEALGGTGETGHDWIIESFRMARERFPDAKLMINDYGIVGNTSATRNYIDIIEDLQAEGLIDVIGVQSHAFSTRGSANGMRTTLNMLANTGLPIQSTEMDIDGDPGGSQSQSDQAQLEDIQRIFPVFWEHPAVMGVTLWGWRPGLWRTDQDAFLVRNNGDERPALEWLRNYVDSAEVEFAVSIEEELAGDMPDEFQLRQNYPNPFNPTTQIMYDVPAASEVSLKVYDITGRLIQTLVSGRKSAGTHTVQFDAGNLSSGVYLYRLETGSHAQVKRMMLIK</sequence>
<evidence type="ECO:0000256" key="6">
    <source>
        <dbReference type="ARBA" id="ARBA00022737"/>
    </source>
</evidence>
<dbReference type="SUPFAM" id="SSF49785">
    <property type="entry name" value="Galactose-binding domain-like"/>
    <property type="match status" value="1"/>
</dbReference>
<keyword evidence="8" id="KW-0119">Carbohydrate metabolism</keyword>
<dbReference type="PANTHER" id="PTHR31490">
    <property type="entry name" value="GLYCOSYL HYDROLASE"/>
    <property type="match status" value="1"/>
</dbReference>
<dbReference type="InterPro" id="IPR026444">
    <property type="entry name" value="Secre_tail"/>
</dbReference>
<dbReference type="InterPro" id="IPR044846">
    <property type="entry name" value="GH10"/>
</dbReference>
<keyword evidence="5 11" id="KW-0732">Signal</keyword>
<keyword evidence="7 13" id="KW-0378">Hydrolase</keyword>
<keyword evidence="14" id="KW-1185">Reference proteome</keyword>
<evidence type="ECO:0000256" key="3">
    <source>
        <dbReference type="ARBA" id="ARBA00012590"/>
    </source>
</evidence>
<dbReference type="InterPro" id="IPR008979">
    <property type="entry name" value="Galactose-bd-like_sf"/>
</dbReference>
<dbReference type="InterPro" id="IPR017853">
    <property type="entry name" value="GH"/>
</dbReference>
<feature type="chain" id="PRO_5021791617" description="endo-1,4-beta-xylanase" evidence="11">
    <location>
        <begin position="35"/>
        <end position="818"/>
    </location>
</feature>
<dbReference type="Gene3D" id="2.60.40.4070">
    <property type="match status" value="1"/>
</dbReference>
<evidence type="ECO:0000313" key="13">
    <source>
        <dbReference type="EMBL" id="SMO47556.1"/>
    </source>
</evidence>
<dbReference type="GO" id="GO:0045493">
    <property type="term" value="P:xylan catabolic process"/>
    <property type="evidence" value="ECO:0007669"/>
    <property type="project" value="UniProtKB-KW"/>
</dbReference>
<evidence type="ECO:0000259" key="12">
    <source>
        <dbReference type="PROSITE" id="PS51760"/>
    </source>
</evidence>
<evidence type="ECO:0000256" key="11">
    <source>
        <dbReference type="SAM" id="SignalP"/>
    </source>
</evidence>
<dbReference type="OrthoDB" id="7061696at2"/>
<evidence type="ECO:0000256" key="2">
    <source>
        <dbReference type="ARBA" id="ARBA00007495"/>
    </source>
</evidence>
<proteinExistence type="inferred from homology"/>
<keyword evidence="10" id="KW-0624">Polysaccharide degradation</keyword>
<protein>
    <recommendedName>
        <fullName evidence="3">endo-1,4-beta-xylanase</fullName>
        <ecNumber evidence="3">3.2.1.8</ecNumber>
    </recommendedName>
</protein>
<dbReference type="PANTHER" id="PTHR31490:SF88">
    <property type="entry name" value="BETA-XYLANASE"/>
    <property type="match status" value="1"/>
</dbReference>
<dbReference type="InterPro" id="IPR003305">
    <property type="entry name" value="CenC_carb-bd"/>
</dbReference>
<dbReference type="NCBIfam" id="TIGR04183">
    <property type="entry name" value="Por_Secre_tail"/>
    <property type="match status" value="1"/>
</dbReference>
<comment type="similarity">
    <text evidence="2">Belongs to the glycosyl hydrolase 10 (cellulase F) family.</text>
</comment>
<feature type="domain" description="GH10" evidence="12">
    <location>
        <begin position="411"/>
        <end position="710"/>
    </location>
</feature>
<dbReference type="Proteomes" id="UP000317557">
    <property type="component" value="Unassembled WGS sequence"/>
</dbReference>
<dbReference type="Pfam" id="PF00331">
    <property type="entry name" value="Glyco_hydro_10"/>
    <property type="match status" value="1"/>
</dbReference>
<dbReference type="InterPro" id="IPR001000">
    <property type="entry name" value="GH10_dom"/>
</dbReference>
<evidence type="ECO:0000256" key="1">
    <source>
        <dbReference type="ARBA" id="ARBA00000681"/>
    </source>
</evidence>
<accession>A0A521BKF3</accession>
<evidence type="ECO:0000256" key="5">
    <source>
        <dbReference type="ARBA" id="ARBA00022729"/>
    </source>
</evidence>
<organism evidence="13 14">
    <name type="scientific">Gracilimonas mengyeensis</name>
    <dbReference type="NCBI Taxonomy" id="1302730"/>
    <lineage>
        <taxon>Bacteria</taxon>
        <taxon>Pseudomonadati</taxon>
        <taxon>Balneolota</taxon>
        <taxon>Balneolia</taxon>
        <taxon>Balneolales</taxon>
        <taxon>Balneolaceae</taxon>
        <taxon>Gracilimonas</taxon>
    </lineage>
</organism>
<keyword evidence="6" id="KW-0677">Repeat</keyword>
<dbReference type="RefSeq" id="WP_142453346.1">
    <property type="nucleotide sequence ID" value="NZ_FXTP01000002.1"/>
</dbReference>
<evidence type="ECO:0000256" key="7">
    <source>
        <dbReference type="ARBA" id="ARBA00022801"/>
    </source>
</evidence>
<evidence type="ECO:0000256" key="4">
    <source>
        <dbReference type="ARBA" id="ARBA00022651"/>
    </source>
</evidence>
<dbReference type="EC" id="3.2.1.8" evidence="3"/>
<evidence type="ECO:0000313" key="14">
    <source>
        <dbReference type="Proteomes" id="UP000317557"/>
    </source>
</evidence>
<dbReference type="SMART" id="SM00633">
    <property type="entry name" value="Glyco_10"/>
    <property type="match status" value="1"/>
</dbReference>
<name>A0A521BKF3_9BACT</name>
<keyword evidence="9 13" id="KW-0326">Glycosidase</keyword>
<dbReference type="Gene3D" id="2.60.120.260">
    <property type="entry name" value="Galactose-binding domain-like"/>
    <property type="match status" value="1"/>
</dbReference>
<dbReference type="EMBL" id="FXTP01000002">
    <property type="protein sequence ID" value="SMO47556.1"/>
    <property type="molecule type" value="Genomic_DNA"/>
</dbReference>
<dbReference type="GO" id="GO:0031176">
    <property type="term" value="F:endo-1,4-beta-xylanase activity"/>
    <property type="evidence" value="ECO:0007669"/>
    <property type="project" value="UniProtKB-EC"/>
</dbReference>
<dbReference type="Gene3D" id="3.20.20.80">
    <property type="entry name" value="Glycosidases"/>
    <property type="match status" value="1"/>
</dbReference>
<reference evidence="13 14" key="1">
    <citation type="submission" date="2017-05" db="EMBL/GenBank/DDBJ databases">
        <authorList>
            <person name="Varghese N."/>
            <person name="Submissions S."/>
        </authorList>
    </citation>
    <scope>NUCLEOTIDE SEQUENCE [LARGE SCALE GENOMIC DNA]</scope>
    <source>
        <strain evidence="13 14">DSM 21985</strain>
    </source>
</reference>
<dbReference type="Pfam" id="PF02018">
    <property type="entry name" value="CBM_4_9"/>
    <property type="match status" value="1"/>
</dbReference>
<evidence type="ECO:0000256" key="8">
    <source>
        <dbReference type="ARBA" id="ARBA00023277"/>
    </source>
</evidence>
<keyword evidence="4 13" id="KW-0858">Xylan degradation</keyword>
<dbReference type="SUPFAM" id="SSF51445">
    <property type="entry name" value="(Trans)glycosidases"/>
    <property type="match status" value="1"/>
</dbReference>
<evidence type="ECO:0000256" key="9">
    <source>
        <dbReference type="ARBA" id="ARBA00023295"/>
    </source>
</evidence>
<gene>
    <name evidence="13" type="ORF">SAMN06265219_102347</name>
</gene>
<dbReference type="AlphaFoldDB" id="A0A521BKF3"/>